<evidence type="ECO:0000313" key="16">
    <source>
        <dbReference type="Proteomes" id="UP001237642"/>
    </source>
</evidence>
<protein>
    <recommendedName>
        <fullName evidence="11">Homeobox-leucine zipper protein</fullName>
    </recommendedName>
    <alternativeName>
        <fullName evidence="11">HD-ZIP protein</fullName>
    </alternativeName>
    <alternativeName>
        <fullName evidence="11">Homeodomain transcription factor</fullName>
    </alternativeName>
</protein>
<comment type="subcellular location">
    <subcellularLocation>
        <location evidence="1 9 10">Nucleus</location>
    </subcellularLocation>
</comment>
<feature type="compositionally biased region" description="Basic and acidic residues" evidence="13">
    <location>
        <begin position="130"/>
        <end position="160"/>
    </location>
</feature>
<evidence type="ECO:0000256" key="9">
    <source>
        <dbReference type="PROSITE-ProRule" id="PRU00108"/>
    </source>
</evidence>
<dbReference type="GO" id="GO:0009737">
    <property type="term" value="P:response to abscisic acid"/>
    <property type="evidence" value="ECO:0007669"/>
    <property type="project" value="UniProtKB-ARBA"/>
</dbReference>
<dbReference type="GO" id="GO:0000981">
    <property type="term" value="F:DNA-binding transcription factor activity, RNA polymerase II-specific"/>
    <property type="evidence" value="ECO:0007669"/>
    <property type="project" value="UniProtKB-UniRule"/>
</dbReference>
<keyword evidence="4 9" id="KW-0371">Homeobox</keyword>
<evidence type="ECO:0000256" key="6">
    <source>
        <dbReference type="ARBA" id="ARBA00023242"/>
    </source>
</evidence>
<accession>A0AAD8IQ99</accession>
<dbReference type="InterPro" id="IPR000047">
    <property type="entry name" value="HTH_motif"/>
</dbReference>
<comment type="function">
    <text evidence="11">Transcription factor.</text>
</comment>
<dbReference type="Pfam" id="PF02183">
    <property type="entry name" value="HALZ"/>
    <property type="match status" value="1"/>
</dbReference>
<evidence type="ECO:0000256" key="8">
    <source>
        <dbReference type="ARBA" id="ARBA00058361"/>
    </source>
</evidence>
<keyword evidence="12" id="KW-0175">Coiled coil</keyword>
<comment type="caution">
    <text evidence="15">The sequence shown here is derived from an EMBL/GenBank/DDBJ whole genome shotgun (WGS) entry which is preliminary data.</text>
</comment>
<proteinExistence type="inferred from homology"/>
<dbReference type="InterPro" id="IPR001356">
    <property type="entry name" value="HD"/>
</dbReference>
<evidence type="ECO:0000259" key="14">
    <source>
        <dbReference type="PROSITE" id="PS50071"/>
    </source>
</evidence>
<evidence type="ECO:0000313" key="15">
    <source>
        <dbReference type="EMBL" id="KAK1388497.1"/>
    </source>
</evidence>
<organism evidence="15 16">
    <name type="scientific">Heracleum sosnowskyi</name>
    <dbReference type="NCBI Taxonomy" id="360622"/>
    <lineage>
        <taxon>Eukaryota</taxon>
        <taxon>Viridiplantae</taxon>
        <taxon>Streptophyta</taxon>
        <taxon>Embryophyta</taxon>
        <taxon>Tracheophyta</taxon>
        <taxon>Spermatophyta</taxon>
        <taxon>Magnoliopsida</taxon>
        <taxon>eudicotyledons</taxon>
        <taxon>Gunneridae</taxon>
        <taxon>Pentapetalae</taxon>
        <taxon>asterids</taxon>
        <taxon>campanulids</taxon>
        <taxon>Apiales</taxon>
        <taxon>Apiaceae</taxon>
        <taxon>Apioideae</taxon>
        <taxon>apioid superclade</taxon>
        <taxon>Tordylieae</taxon>
        <taxon>Tordyliinae</taxon>
        <taxon>Heracleum</taxon>
    </lineage>
</organism>
<feature type="region of interest" description="Disordered" evidence="13">
    <location>
        <begin position="195"/>
        <end position="214"/>
    </location>
</feature>
<keyword evidence="5 11" id="KW-0804">Transcription</keyword>
<evidence type="ECO:0000256" key="11">
    <source>
        <dbReference type="RuleBase" id="RU369038"/>
    </source>
</evidence>
<dbReference type="EMBL" id="JAUIZM010000004">
    <property type="protein sequence ID" value="KAK1388497.1"/>
    <property type="molecule type" value="Genomic_DNA"/>
</dbReference>
<evidence type="ECO:0000256" key="7">
    <source>
        <dbReference type="ARBA" id="ARBA00025748"/>
    </source>
</evidence>
<dbReference type="PROSITE" id="PS00027">
    <property type="entry name" value="HOMEOBOX_1"/>
    <property type="match status" value="1"/>
</dbReference>
<evidence type="ECO:0000256" key="13">
    <source>
        <dbReference type="SAM" id="MobiDB-lite"/>
    </source>
</evidence>
<comment type="function">
    <text evidence="8">Probable transcription activator that may act as growth regulators in response to water deficit.</text>
</comment>
<evidence type="ECO:0000256" key="2">
    <source>
        <dbReference type="ARBA" id="ARBA00023015"/>
    </source>
</evidence>
<dbReference type="InterPro" id="IPR003106">
    <property type="entry name" value="Leu_zip_homeo"/>
</dbReference>
<keyword evidence="6 9" id="KW-0539">Nucleus</keyword>
<comment type="similarity">
    <text evidence="7 11">Belongs to the HD-ZIP homeobox family. Class I subfamily.</text>
</comment>
<evidence type="ECO:0000256" key="10">
    <source>
        <dbReference type="RuleBase" id="RU000682"/>
    </source>
</evidence>
<dbReference type="InterPro" id="IPR045224">
    <property type="entry name" value="HDZip_class_I_plant"/>
</dbReference>
<keyword evidence="2 11" id="KW-0805">Transcription regulation</keyword>
<gene>
    <name evidence="15" type="ORF">POM88_016675</name>
</gene>
<dbReference type="GO" id="GO:0009414">
    <property type="term" value="P:response to water deprivation"/>
    <property type="evidence" value="ECO:0007669"/>
    <property type="project" value="UniProtKB-ARBA"/>
</dbReference>
<evidence type="ECO:0000256" key="4">
    <source>
        <dbReference type="ARBA" id="ARBA00023155"/>
    </source>
</evidence>
<evidence type="ECO:0000256" key="3">
    <source>
        <dbReference type="ARBA" id="ARBA00023125"/>
    </source>
</evidence>
<dbReference type="Pfam" id="PF00046">
    <property type="entry name" value="Homeodomain"/>
    <property type="match status" value="1"/>
</dbReference>
<evidence type="ECO:0000256" key="1">
    <source>
        <dbReference type="ARBA" id="ARBA00004123"/>
    </source>
</evidence>
<dbReference type="SUPFAM" id="SSF46689">
    <property type="entry name" value="Homeodomain-like"/>
    <property type="match status" value="1"/>
</dbReference>
<dbReference type="AlphaFoldDB" id="A0AAD8IQ99"/>
<dbReference type="GO" id="GO:0005634">
    <property type="term" value="C:nucleus"/>
    <property type="evidence" value="ECO:0007669"/>
    <property type="project" value="UniProtKB-SubCell"/>
</dbReference>
<dbReference type="PRINTS" id="PR00031">
    <property type="entry name" value="HTHREPRESSR"/>
</dbReference>
<dbReference type="Proteomes" id="UP001237642">
    <property type="component" value="Unassembled WGS sequence"/>
</dbReference>
<evidence type="ECO:0000256" key="5">
    <source>
        <dbReference type="ARBA" id="ARBA00023163"/>
    </source>
</evidence>
<dbReference type="GO" id="GO:0045893">
    <property type="term" value="P:positive regulation of DNA-templated transcription"/>
    <property type="evidence" value="ECO:0007669"/>
    <property type="project" value="TreeGrafter"/>
</dbReference>
<dbReference type="InterPro" id="IPR009057">
    <property type="entry name" value="Homeodomain-like_sf"/>
</dbReference>
<sequence length="239" mass="28059">MFEEGEYSSSTAVMAEAERYTLDTLSRKKSNNKRRFTDDQIKLLETMFEFDTKLEPRKKLQVAKELGLQPRQIAIWFQNKRARYKSKQVEKDYTKLQAKYDNLASQFEIMKKEKQSLVIQLQRLHDIMEISGEERQEPYRHVTDSKSDDDHNDRNNEHPMKPTLSLGESEHGLGVLSDDYSINKAEYFKLDEEEPDLPSMVEVDPGEGSLTSTEDWENLESCDILDQPSSDSQWWDFWS</sequence>
<feature type="DNA-binding region" description="Homeobox" evidence="9">
    <location>
        <begin position="29"/>
        <end position="88"/>
    </location>
</feature>
<feature type="region of interest" description="Disordered" evidence="13">
    <location>
        <begin position="130"/>
        <end position="169"/>
    </location>
</feature>
<feature type="coiled-coil region" evidence="12">
    <location>
        <begin position="86"/>
        <end position="113"/>
    </location>
</feature>
<name>A0AAD8IQ99_9APIA</name>
<feature type="domain" description="Homeobox" evidence="14">
    <location>
        <begin position="27"/>
        <end position="87"/>
    </location>
</feature>
<dbReference type="GO" id="GO:0000976">
    <property type="term" value="F:transcription cis-regulatory region binding"/>
    <property type="evidence" value="ECO:0007669"/>
    <property type="project" value="UniProtKB-ARBA"/>
</dbReference>
<dbReference type="PROSITE" id="PS50071">
    <property type="entry name" value="HOMEOBOX_2"/>
    <property type="match status" value="1"/>
</dbReference>
<dbReference type="SMART" id="SM00389">
    <property type="entry name" value="HOX"/>
    <property type="match status" value="1"/>
</dbReference>
<dbReference type="PANTHER" id="PTHR24326">
    <property type="entry name" value="HOMEOBOX-LEUCINE ZIPPER PROTEIN"/>
    <property type="match status" value="1"/>
</dbReference>
<dbReference type="FunFam" id="1.10.10.60:FF:000293">
    <property type="entry name" value="Homeobox-leucine zipper protein ATHB-7"/>
    <property type="match status" value="1"/>
</dbReference>
<keyword evidence="16" id="KW-1185">Reference proteome</keyword>
<reference evidence="15" key="1">
    <citation type="submission" date="2023-02" db="EMBL/GenBank/DDBJ databases">
        <title>Genome of toxic invasive species Heracleum sosnowskyi carries increased number of genes despite the absence of recent whole-genome duplications.</title>
        <authorList>
            <person name="Schelkunov M."/>
            <person name="Shtratnikova V."/>
            <person name="Makarenko M."/>
            <person name="Klepikova A."/>
            <person name="Omelchenko D."/>
            <person name="Novikova G."/>
            <person name="Obukhova E."/>
            <person name="Bogdanov V."/>
            <person name="Penin A."/>
            <person name="Logacheva M."/>
        </authorList>
    </citation>
    <scope>NUCLEOTIDE SEQUENCE</scope>
    <source>
        <strain evidence="15">Hsosn_3</strain>
        <tissue evidence="15">Leaf</tissue>
    </source>
</reference>
<keyword evidence="3 9" id="KW-0238">DNA-binding</keyword>
<dbReference type="CDD" id="cd00086">
    <property type="entry name" value="homeodomain"/>
    <property type="match status" value="1"/>
</dbReference>
<dbReference type="InterPro" id="IPR017970">
    <property type="entry name" value="Homeobox_CS"/>
</dbReference>
<dbReference type="PANTHER" id="PTHR24326:SF122">
    <property type="entry name" value="HOMEOBOX-LEUCINE ZIPPER PROTEIN HOX6"/>
    <property type="match status" value="1"/>
</dbReference>
<evidence type="ECO:0000256" key="12">
    <source>
        <dbReference type="SAM" id="Coils"/>
    </source>
</evidence>
<reference evidence="15" key="2">
    <citation type="submission" date="2023-05" db="EMBL/GenBank/DDBJ databases">
        <authorList>
            <person name="Schelkunov M.I."/>
        </authorList>
    </citation>
    <scope>NUCLEOTIDE SEQUENCE</scope>
    <source>
        <strain evidence="15">Hsosn_3</strain>
        <tissue evidence="15">Leaf</tissue>
    </source>
</reference>
<dbReference type="Gene3D" id="1.10.10.60">
    <property type="entry name" value="Homeodomain-like"/>
    <property type="match status" value="1"/>
</dbReference>